<reference evidence="2" key="1">
    <citation type="submission" date="2020-11" db="EMBL/GenBank/DDBJ databases">
        <authorList>
            <person name="Koelle M."/>
            <person name="Horta M.A.C."/>
            <person name="Nowrousian M."/>
            <person name="Ohm R.A."/>
            <person name="Benz P."/>
            <person name="Pilgard A."/>
        </authorList>
    </citation>
    <scope>NUCLEOTIDE SEQUENCE</scope>
    <source>
        <strain evidence="2">FPRL280</strain>
    </source>
</reference>
<reference evidence="2" key="2">
    <citation type="journal article" name="Front. Microbiol.">
        <title>Degradative Capacity of Two Strains of Rhodonia placenta: From Phenotype to Genotype.</title>
        <authorList>
            <person name="Kolle M."/>
            <person name="Horta M.A.C."/>
            <person name="Nowrousian M."/>
            <person name="Ohm R.A."/>
            <person name="Benz J.P."/>
            <person name="Pilgard A."/>
        </authorList>
    </citation>
    <scope>NUCLEOTIDE SEQUENCE</scope>
    <source>
        <strain evidence="2">FPRL280</strain>
    </source>
</reference>
<feature type="region of interest" description="Disordered" evidence="1">
    <location>
        <begin position="92"/>
        <end position="125"/>
    </location>
</feature>
<dbReference type="EMBL" id="JADOXO010000350">
    <property type="protein sequence ID" value="KAF9806032.1"/>
    <property type="molecule type" value="Genomic_DNA"/>
</dbReference>
<feature type="compositionally biased region" description="Basic and acidic residues" evidence="1">
    <location>
        <begin position="113"/>
        <end position="123"/>
    </location>
</feature>
<sequence>MKQHPYDRRLVDEENKGSIINERMFRDMMLVVAQITGHALRIAVAGRTISGLLQTLRGHSTGNYAHCRLQERDNGVPPAWLCQQACLIGSGDRSSIPRSATHCTQDYGSSASDDEHLHEDGQRPRVPRSAIAHRVDILVPPRKPSVSLLNSWCGRLDIVTSSHGSHLWCTVEIVRRKCKRQQKDSLKWDASLLWKSSLLTRHADGVSREHLPQNGMRGQLVTKRVRTE</sequence>
<organism evidence="2 3">
    <name type="scientific">Rhodonia placenta</name>
    <dbReference type="NCBI Taxonomy" id="104341"/>
    <lineage>
        <taxon>Eukaryota</taxon>
        <taxon>Fungi</taxon>
        <taxon>Dikarya</taxon>
        <taxon>Basidiomycota</taxon>
        <taxon>Agaricomycotina</taxon>
        <taxon>Agaricomycetes</taxon>
        <taxon>Polyporales</taxon>
        <taxon>Adustoporiaceae</taxon>
        <taxon>Rhodonia</taxon>
    </lineage>
</organism>
<proteinExistence type="predicted"/>
<evidence type="ECO:0000313" key="2">
    <source>
        <dbReference type="EMBL" id="KAF9806032.1"/>
    </source>
</evidence>
<protein>
    <submittedName>
        <fullName evidence="2">Uncharacterized protein</fullName>
    </submittedName>
</protein>
<gene>
    <name evidence="2" type="ORF">IEO21_08838</name>
</gene>
<comment type="caution">
    <text evidence="2">The sequence shown here is derived from an EMBL/GenBank/DDBJ whole genome shotgun (WGS) entry which is preliminary data.</text>
</comment>
<evidence type="ECO:0000256" key="1">
    <source>
        <dbReference type="SAM" id="MobiDB-lite"/>
    </source>
</evidence>
<evidence type="ECO:0000313" key="3">
    <source>
        <dbReference type="Proteomes" id="UP000639403"/>
    </source>
</evidence>
<accession>A0A8H7NVH8</accession>
<feature type="region of interest" description="Disordered" evidence="1">
    <location>
        <begin position="209"/>
        <end position="228"/>
    </location>
</feature>
<dbReference type="AlphaFoldDB" id="A0A8H7NVH8"/>
<feature type="compositionally biased region" description="Polar residues" evidence="1">
    <location>
        <begin position="92"/>
        <end position="111"/>
    </location>
</feature>
<name>A0A8H7NVH8_9APHY</name>
<dbReference type="Proteomes" id="UP000639403">
    <property type="component" value="Unassembled WGS sequence"/>
</dbReference>